<proteinExistence type="predicted"/>
<name>A0A7S0L043_9EUKA</name>
<evidence type="ECO:0000313" key="1">
    <source>
        <dbReference type="EMBL" id="CAD8598034.1"/>
    </source>
</evidence>
<protein>
    <submittedName>
        <fullName evidence="1">Uncharacterized protein</fullName>
    </submittedName>
</protein>
<accession>A0A7S0L043</accession>
<sequence length="105" mass="11273">MEQAMRLNSAFPTGWRDPDAALATNRVEMVSKISSEIRASLRMEVALARASGSLESTITVILSILGDLDADNLREALSSQHGNAFIGKTRSRAARAAATTVKERA</sequence>
<dbReference type="AlphaFoldDB" id="A0A7S0L043"/>
<reference evidence="1" key="1">
    <citation type="submission" date="2021-01" db="EMBL/GenBank/DDBJ databases">
        <authorList>
            <person name="Corre E."/>
            <person name="Pelletier E."/>
            <person name="Niang G."/>
            <person name="Scheremetjew M."/>
            <person name="Finn R."/>
            <person name="Kale V."/>
            <person name="Holt S."/>
            <person name="Cochrane G."/>
            <person name="Meng A."/>
            <person name="Brown T."/>
            <person name="Cohen L."/>
        </authorList>
    </citation>
    <scope>NUCLEOTIDE SEQUENCE</scope>
    <source>
        <strain evidence="1">PLY182g</strain>
    </source>
</reference>
<gene>
    <name evidence="1" type="ORF">CPEL01642_LOCUS1364</name>
</gene>
<organism evidence="1">
    <name type="scientific">Coccolithus braarudii</name>
    <dbReference type="NCBI Taxonomy" id="221442"/>
    <lineage>
        <taxon>Eukaryota</taxon>
        <taxon>Haptista</taxon>
        <taxon>Haptophyta</taxon>
        <taxon>Prymnesiophyceae</taxon>
        <taxon>Coccolithales</taxon>
        <taxon>Coccolithaceae</taxon>
        <taxon>Coccolithus</taxon>
    </lineage>
</organism>
<dbReference type="EMBL" id="HBEY01002818">
    <property type="protein sequence ID" value="CAD8598034.1"/>
    <property type="molecule type" value="Transcribed_RNA"/>
</dbReference>